<evidence type="ECO:0000313" key="3">
    <source>
        <dbReference type="EMBL" id="KAK9833417.1"/>
    </source>
</evidence>
<dbReference type="AlphaFoldDB" id="A0AAW1RJK6"/>
<sequence>MADMMSAKSLQVLEQNAKEMIIAEGGDRLAVLNRSERLAEEKERGITLLRRKIEVQNDKVLGARQRFFAARKVLEAAEKRLQAEEAFKAELCRDLSELVAQSADQQLLRLEALTQRLMALNSNMGGDEAADADPGQGPAPKAPAGPPATDPSPGPPSQAPLPESGSAACTNPFVSGPDAGAATNPFLSNGSAAAPGNPDLNPAAKACAAAAREAAAAPAAEARGRHVAIGGPRRGGPSMASSRAAPVAPARPRAQPVAAAATSRFQGFDA</sequence>
<name>A0AAW1RJK6_9CHLO</name>
<keyword evidence="1" id="KW-0175">Coiled coil</keyword>
<dbReference type="PANTHER" id="PTHR35315:SF1">
    <property type="entry name" value="RAB6-INTERACTING GOLGIN"/>
    <property type="match status" value="1"/>
</dbReference>
<dbReference type="PANTHER" id="PTHR35315">
    <property type="entry name" value="ACI13"/>
    <property type="match status" value="1"/>
</dbReference>
<keyword evidence="4" id="KW-1185">Reference proteome</keyword>
<feature type="compositionally biased region" description="Low complexity" evidence="2">
    <location>
        <begin position="237"/>
        <end position="264"/>
    </location>
</feature>
<feature type="compositionally biased region" description="Low complexity" evidence="2">
    <location>
        <begin position="202"/>
        <end position="221"/>
    </location>
</feature>
<feature type="coiled-coil region" evidence="1">
    <location>
        <begin position="74"/>
        <end position="123"/>
    </location>
</feature>
<protein>
    <recommendedName>
        <fullName evidence="5">RAB6-interacting golgin</fullName>
    </recommendedName>
</protein>
<evidence type="ECO:0008006" key="5">
    <source>
        <dbReference type="Google" id="ProtNLM"/>
    </source>
</evidence>
<accession>A0AAW1RJK6</accession>
<evidence type="ECO:0000313" key="4">
    <source>
        <dbReference type="Proteomes" id="UP001445335"/>
    </source>
</evidence>
<evidence type="ECO:0000256" key="1">
    <source>
        <dbReference type="SAM" id="Coils"/>
    </source>
</evidence>
<feature type="region of interest" description="Disordered" evidence="2">
    <location>
        <begin position="124"/>
        <end position="270"/>
    </location>
</feature>
<comment type="caution">
    <text evidence="3">The sequence shown here is derived from an EMBL/GenBank/DDBJ whole genome shotgun (WGS) entry which is preliminary data.</text>
</comment>
<feature type="compositionally biased region" description="Pro residues" evidence="2">
    <location>
        <begin position="140"/>
        <end position="159"/>
    </location>
</feature>
<dbReference type="EMBL" id="JALJOU010000036">
    <property type="protein sequence ID" value="KAK9833417.1"/>
    <property type="molecule type" value="Genomic_DNA"/>
</dbReference>
<dbReference type="Proteomes" id="UP001445335">
    <property type="component" value="Unassembled WGS sequence"/>
</dbReference>
<evidence type="ECO:0000256" key="2">
    <source>
        <dbReference type="SAM" id="MobiDB-lite"/>
    </source>
</evidence>
<reference evidence="3 4" key="1">
    <citation type="journal article" date="2024" name="Nat. Commun.">
        <title>Phylogenomics reveals the evolutionary origins of lichenization in chlorophyte algae.</title>
        <authorList>
            <person name="Puginier C."/>
            <person name="Libourel C."/>
            <person name="Otte J."/>
            <person name="Skaloud P."/>
            <person name="Haon M."/>
            <person name="Grisel S."/>
            <person name="Petersen M."/>
            <person name="Berrin J.G."/>
            <person name="Delaux P.M."/>
            <person name="Dal Grande F."/>
            <person name="Keller J."/>
        </authorList>
    </citation>
    <scope>NUCLEOTIDE SEQUENCE [LARGE SCALE GENOMIC DNA]</scope>
    <source>
        <strain evidence="3 4">SAG 245.80</strain>
    </source>
</reference>
<proteinExistence type="predicted"/>
<organism evidence="3 4">
    <name type="scientific">Elliptochloris bilobata</name>
    <dbReference type="NCBI Taxonomy" id="381761"/>
    <lineage>
        <taxon>Eukaryota</taxon>
        <taxon>Viridiplantae</taxon>
        <taxon>Chlorophyta</taxon>
        <taxon>core chlorophytes</taxon>
        <taxon>Trebouxiophyceae</taxon>
        <taxon>Trebouxiophyceae incertae sedis</taxon>
        <taxon>Elliptochloris clade</taxon>
        <taxon>Elliptochloris</taxon>
    </lineage>
</organism>
<gene>
    <name evidence="3" type="ORF">WJX81_003334</name>
</gene>